<dbReference type="CDD" id="cd03219">
    <property type="entry name" value="ABC_Mj1267_LivG_branched"/>
    <property type="match status" value="1"/>
</dbReference>
<keyword evidence="5" id="KW-0614">Plasmid</keyword>
<dbReference type="Gene3D" id="3.40.50.300">
    <property type="entry name" value="P-loop containing nucleotide triphosphate hydrolases"/>
    <property type="match status" value="1"/>
</dbReference>
<dbReference type="PANTHER" id="PTHR45772">
    <property type="entry name" value="CONSERVED COMPONENT OF ABC TRANSPORTER FOR NATURAL AMINO ACIDS-RELATED"/>
    <property type="match status" value="1"/>
</dbReference>
<dbReference type="Pfam" id="PF00005">
    <property type="entry name" value="ABC_tran"/>
    <property type="match status" value="1"/>
</dbReference>
<dbReference type="PROSITE" id="PS00211">
    <property type="entry name" value="ABC_TRANSPORTER_1"/>
    <property type="match status" value="1"/>
</dbReference>
<gene>
    <name evidence="5" type="ORF">CHT98_21090</name>
</gene>
<dbReference type="InterPro" id="IPR027417">
    <property type="entry name" value="P-loop_NTPase"/>
</dbReference>
<evidence type="ECO:0000259" key="4">
    <source>
        <dbReference type="PROSITE" id="PS50893"/>
    </source>
</evidence>
<accession>A0A235H9D3</accession>
<evidence type="ECO:0000313" key="6">
    <source>
        <dbReference type="Proteomes" id="UP000215367"/>
    </source>
</evidence>
<dbReference type="RefSeq" id="WP_094305435.1">
    <property type="nucleotide sequence ID" value="NZ_NOWT01000022.1"/>
</dbReference>
<dbReference type="PROSITE" id="PS50893">
    <property type="entry name" value="ABC_TRANSPORTER_2"/>
    <property type="match status" value="1"/>
</dbReference>
<evidence type="ECO:0000256" key="2">
    <source>
        <dbReference type="ARBA" id="ARBA00022741"/>
    </source>
</evidence>
<dbReference type="InterPro" id="IPR051120">
    <property type="entry name" value="ABC_AA/LPS_Transport"/>
</dbReference>
<dbReference type="GO" id="GO:0016887">
    <property type="term" value="F:ATP hydrolysis activity"/>
    <property type="evidence" value="ECO:0007669"/>
    <property type="project" value="InterPro"/>
</dbReference>
<keyword evidence="3 5" id="KW-0067">ATP-binding</keyword>
<proteinExistence type="predicted"/>
<dbReference type="EMBL" id="NOWT01000022">
    <property type="protein sequence ID" value="OYD82441.1"/>
    <property type="molecule type" value="Genomic_DNA"/>
</dbReference>
<dbReference type="GO" id="GO:0005886">
    <property type="term" value="C:plasma membrane"/>
    <property type="evidence" value="ECO:0007669"/>
    <property type="project" value="TreeGrafter"/>
</dbReference>
<geneLocation type="plasmid" evidence="5">
    <name>unnamed</name>
</geneLocation>
<reference evidence="5 6" key="1">
    <citation type="submission" date="2017-07" db="EMBL/GenBank/DDBJ databases">
        <title>Whole genome sequence of Azospirillum brasilense 2A1, a potential biofertilizer strain.</title>
        <authorList>
            <person name="Fontana C.A."/>
            <person name="Toffoli L.M."/>
            <person name="Salazar S.M."/>
            <person name="Puglisi E."/>
            <person name="Pedraza R."/>
            <person name="Bassi D."/>
            <person name="Cocconcelli P.S."/>
        </authorList>
    </citation>
    <scope>NUCLEOTIDE SEQUENCE [LARGE SCALE GENOMIC DNA]</scope>
    <source>
        <strain evidence="5 6">2A1</strain>
        <plasmid evidence="5">unnamed</plasmid>
    </source>
</reference>
<organism evidence="5 6">
    <name type="scientific">Azospirillum brasilense</name>
    <dbReference type="NCBI Taxonomy" id="192"/>
    <lineage>
        <taxon>Bacteria</taxon>
        <taxon>Pseudomonadati</taxon>
        <taxon>Pseudomonadota</taxon>
        <taxon>Alphaproteobacteria</taxon>
        <taxon>Rhodospirillales</taxon>
        <taxon>Azospirillaceae</taxon>
        <taxon>Azospirillum</taxon>
    </lineage>
</organism>
<dbReference type="InterPro" id="IPR003593">
    <property type="entry name" value="AAA+_ATPase"/>
</dbReference>
<dbReference type="SMART" id="SM00382">
    <property type="entry name" value="AAA"/>
    <property type="match status" value="1"/>
</dbReference>
<evidence type="ECO:0000256" key="3">
    <source>
        <dbReference type="ARBA" id="ARBA00022840"/>
    </source>
</evidence>
<dbReference type="SUPFAM" id="SSF52540">
    <property type="entry name" value="P-loop containing nucleoside triphosphate hydrolases"/>
    <property type="match status" value="1"/>
</dbReference>
<evidence type="ECO:0000313" key="5">
    <source>
        <dbReference type="EMBL" id="OYD82441.1"/>
    </source>
</evidence>
<dbReference type="InterPro" id="IPR003439">
    <property type="entry name" value="ABC_transporter-like_ATP-bd"/>
</dbReference>
<comment type="caution">
    <text evidence="5">The sequence shown here is derived from an EMBL/GenBank/DDBJ whole genome shotgun (WGS) entry which is preliminary data.</text>
</comment>
<protein>
    <submittedName>
        <fullName evidence="5">ABC transporter ATP-binding protein</fullName>
    </submittedName>
</protein>
<dbReference type="AlphaFoldDB" id="A0A235H9D3"/>
<name>A0A235H9D3_AZOBR</name>
<dbReference type="InterPro" id="IPR017871">
    <property type="entry name" value="ABC_transporter-like_CS"/>
</dbReference>
<sequence>MLETILSTESIRKSFGAHCVLDGVSLSVRKGEIVGLLGPNGSGKSTLLNILSGFTPSDGGAVNVDGHDVTGLPPHAIARLGLVRTFQLPSMPHRMTVREVLQAGCRREAGLGGALRRWRYDAEVARLLDQFLLTRVQDQPASALSGGQKKLLSIATALRSRPKLLCLDEPTAGVHPNLRSRMVDLLKEVNAQGVTILVVEHDMEFIRELCGRCVILDRGALIADCAPRELVENPRVVEAYLGKAVEKGKLTA</sequence>
<evidence type="ECO:0000256" key="1">
    <source>
        <dbReference type="ARBA" id="ARBA00022448"/>
    </source>
</evidence>
<dbReference type="GO" id="GO:0005524">
    <property type="term" value="F:ATP binding"/>
    <property type="evidence" value="ECO:0007669"/>
    <property type="project" value="UniProtKB-KW"/>
</dbReference>
<keyword evidence="1" id="KW-0813">Transport</keyword>
<dbReference type="PANTHER" id="PTHR45772:SF10">
    <property type="entry name" value="LIPOPOLYSACCHARIDE EXPORT SYSTEM ATP-BINDING PROTEIN LPTB"/>
    <property type="match status" value="1"/>
</dbReference>
<feature type="domain" description="ABC transporter" evidence="4">
    <location>
        <begin position="6"/>
        <end position="243"/>
    </location>
</feature>
<keyword evidence="2" id="KW-0547">Nucleotide-binding</keyword>
<dbReference type="Proteomes" id="UP000215367">
    <property type="component" value="Unassembled WGS sequence"/>
</dbReference>